<proteinExistence type="predicted"/>
<dbReference type="Proteomes" id="UP000076722">
    <property type="component" value="Unassembled WGS sequence"/>
</dbReference>
<protein>
    <submittedName>
        <fullName evidence="1">Uncharacterized protein</fullName>
    </submittedName>
</protein>
<organism evidence="1 2">
    <name type="scientific">Sistotremastrum niveocremeum HHB9708</name>
    <dbReference type="NCBI Taxonomy" id="1314777"/>
    <lineage>
        <taxon>Eukaryota</taxon>
        <taxon>Fungi</taxon>
        <taxon>Dikarya</taxon>
        <taxon>Basidiomycota</taxon>
        <taxon>Agaricomycotina</taxon>
        <taxon>Agaricomycetes</taxon>
        <taxon>Sistotremastrales</taxon>
        <taxon>Sistotremastraceae</taxon>
        <taxon>Sertulicium</taxon>
        <taxon>Sertulicium niveocremeum</taxon>
    </lineage>
</organism>
<gene>
    <name evidence="1" type="ORF">SISNIDRAFT_174983</name>
</gene>
<dbReference type="AlphaFoldDB" id="A0A164RN73"/>
<name>A0A164RN73_9AGAM</name>
<reference evidence="1 2" key="1">
    <citation type="journal article" date="2016" name="Mol. Biol. Evol.">
        <title>Comparative Genomics of Early-Diverging Mushroom-Forming Fungi Provides Insights into the Origins of Lignocellulose Decay Capabilities.</title>
        <authorList>
            <person name="Nagy L.G."/>
            <person name="Riley R."/>
            <person name="Tritt A."/>
            <person name="Adam C."/>
            <person name="Daum C."/>
            <person name="Floudas D."/>
            <person name="Sun H."/>
            <person name="Yadav J.S."/>
            <person name="Pangilinan J."/>
            <person name="Larsson K.H."/>
            <person name="Matsuura K."/>
            <person name="Barry K."/>
            <person name="Labutti K."/>
            <person name="Kuo R."/>
            <person name="Ohm R.A."/>
            <person name="Bhattacharya S.S."/>
            <person name="Shirouzu T."/>
            <person name="Yoshinaga Y."/>
            <person name="Martin F.M."/>
            <person name="Grigoriev I.V."/>
            <person name="Hibbett D.S."/>
        </authorList>
    </citation>
    <scope>NUCLEOTIDE SEQUENCE [LARGE SCALE GENOMIC DNA]</scope>
    <source>
        <strain evidence="1 2">HHB9708</strain>
    </source>
</reference>
<dbReference type="EMBL" id="KV419419">
    <property type="protein sequence ID" value="KZS90714.1"/>
    <property type="molecule type" value="Genomic_DNA"/>
</dbReference>
<evidence type="ECO:0000313" key="2">
    <source>
        <dbReference type="Proteomes" id="UP000076722"/>
    </source>
</evidence>
<accession>A0A164RN73</accession>
<evidence type="ECO:0000313" key="1">
    <source>
        <dbReference type="EMBL" id="KZS90714.1"/>
    </source>
</evidence>
<keyword evidence="2" id="KW-1185">Reference proteome</keyword>
<sequence length="152" mass="16579">MGLGISSSARYHLDIRSIGAQLNSVRYRPGSPVPSSSNNPTNPMPLKGAIDNALKHRRECTGPGTLDSRRQSVGVPAIVATSLARVSSRVKTLDTPYLPELQYNACFESFISRSPVQSPKNSLKVPYWLRIGNDLFVEPGHHFSYLGPTDAT</sequence>